<sequence>MNRLRTRAGLLVLALLTTIPTPAGANQPAPSDRTITLVTGDTVRISADHKTVVPEPGPGRDVAFSVHRSGDQVSVIPTDALAKVGTGKLDPRLFDVTPSSHQARALPAARTNENVELTIRHLDRSGAATGDYLDYLVDRDSDAFYILPTEADGATKVLAPKGRYLLDSTIAGGSANLGTSQLVQPALNLTVDRTVTLDARQAQPVEIGLSDPDADQVMANVFYGLTQRTQGWVSGIGESPGTEPVFTAQVGPSVPALASEASAQFARQNADGTFDGTPYVYALSESQSGKYYTGFRKIFHRTELAKLTPTFVGPASGVAAVLPVSDVPGVGGGRTMGYGFSGLPAAPVFYLTGGTPWLFDASIADSPDSEFVSLRDRGQVYKAGETYTQHWGRAVLASGELAVTRTGDNLQLYLPYTDADGHYAFSEGTLTVIRDNRKLDVLSYPFKGMEAYPVPAGPGKFRLELVTSRFTSTWTFDSTTTAGTTPLPLSTIRFLPTVDDHNVVHTGATHELPLVVSTAGTPRVQTSTDNGTTWRSAPIRATSNNRYVATVAVPAGATTVSLKSQLIDAAGNQFETVVTDAYRVTR</sequence>
<evidence type="ECO:0000313" key="2">
    <source>
        <dbReference type="EMBL" id="TDD48280.1"/>
    </source>
</evidence>
<keyword evidence="3" id="KW-1185">Reference proteome</keyword>
<proteinExistence type="predicted"/>
<evidence type="ECO:0000256" key="1">
    <source>
        <dbReference type="SAM" id="SignalP"/>
    </source>
</evidence>
<feature type="signal peptide" evidence="1">
    <location>
        <begin position="1"/>
        <end position="25"/>
    </location>
</feature>
<organism evidence="2 3">
    <name type="scientific">Kribbella antibiotica</name>
    <dbReference type="NCBI Taxonomy" id="190195"/>
    <lineage>
        <taxon>Bacteria</taxon>
        <taxon>Bacillati</taxon>
        <taxon>Actinomycetota</taxon>
        <taxon>Actinomycetes</taxon>
        <taxon>Propionibacteriales</taxon>
        <taxon>Kribbellaceae</taxon>
        <taxon>Kribbella</taxon>
    </lineage>
</organism>
<evidence type="ECO:0000313" key="3">
    <source>
        <dbReference type="Proteomes" id="UP000295124"/>
    </source>
</evidence>
<dbReference type="Proteomes" id="UP000295124">
    <property type="component" value="Unassembled WGS sequence"/>
</dbReference>
<dbReference type="AlphaFoldDB" id="A0A4R4YU73"/>
<name>A0A4R4YU73_9ACTN</name>
<accession>A0A4R4YU73</accession>
<keyword evidence="1" id="KW-0732">Signal</keyword>
<reference evidence="2 3" key="1">
    <citation type="submission" date="2019-03" db="EMBL/GenBank/DDBJ databases">
        <title>Draft genome sequences of novel Actinobacteria.</title>
        <authorList>
            <person name="Sahin N."/>
            <person name="Ay H."/>
            <person name="Saygin H."/>
        </authorList>
    </citation>
    <scope>NUCLEOTIDE SEQUENCE [LARGE SCALE GENOMIC DNA]</scope>
    <source>
        <strain evidence="2 3">JCM 13523</strain>
    </source>
</reference>
<protein>
    <submittedName>
        <fullName evidence="2">Uncharacterized protein</fullName>
    </submittedName>
</protein>
<feature type="chain" id="PRO_5020294345" evidence="1">
    <location>
        <begin position="26"/>
        <end position="586"/>
    </location>
</feature>
<gene>
    <name evidence="2" type="ORF">E1263_33515</name>
</gene>
<dbReference type="OrthoDB" id="9813435at2"/>
<comment type="caution">
    <text evidence="2">The sequence shown here is derived from an EMBL/GenBank/DDBJ whole genome shotgun (WGS) entry which is preliminary data.</text>
</comment>
<dbReference type="EMBL" id="SMKX01000142">
    <property type="protein sequence ID" value="TDD48280.1"/>
    <property type="molecule type" value="Genomic_DNA"/>
</dbReference>
<dbReference type="RefSeq" id="WP_132174776.1">
    <property type="nucleotide sequence ID" value="NZ_SMKX01000142.1"/>
</dbReference>